<reference evidence="3" key="1">
    <citation type="submission" date="2015-01" db="EMBL/GenBank/DDBJ databases">
        <title>Flavisolibacter sp./LCS9/ whole genome sequencing.</title>
        <authorList>
            <person name="Kim M.K."/>
            <person name="Srinivasan S."/>
            <person name="Lee J.-J."/>
        </authorList>
    </citation>
    <scope>NUCLEOTIDE SEQUENCE [LARGE SCALE GENOMIC DNA]</scope>
    <source>
        <strain evidence="3">LCS9</strain>
    </source>
</reference>
<accession>A0A172TYW8</accession>
<feature type="transmembrane region" description="Helical" evidence="1">
    <location>
        <begin position="133"/>
        <end position="153"/>
    </location>
</feature>
<keyword evidence="1" id="KW-1133">Transmembrane helix</keyword>
<keyword evidence="3" id="KW-1185">Reference proteome</keyword>
<dbReference type="KEGG" id="fla:SY85_19235"/>
<proteinExistence type="predicted"/>
<organism evidence="2 3">
    <name type="scientific">Flavisolibacter tropicus</name>
    <dbReference type="NCBI Taxonomy" id="1492898"/>
    <lineage>
        <taxon>Bacteria</taxon>
        <taxon>Pseudomonadati</taxon>
        <taxon>Bacteroidota</taxon>
        <taxon>Chitinophagia</taxon>
        <taxon>Chitinophagales</taxon>
        <taxon>Chitinophagaceae</taxon>
        <taxon>Flavisolibacter</taxon>
    </lineage>
</organism>
<dbReference type="EMBL" id="CP011390">
    <property type="protein sequence ID" value="ANE52301.1"/>
    <property type="molecule type" value="Genomic_DNA"/>
</dbReference>
<sequence>METILELTEKEIIQANAEYVLGMYDMYGNDQEIVDMLKMKGLSNAIVQSVLIEVKKPAYIKRVKQAKVMIGISSVLLLVFLVLPYLFIHFTETATSTPPIQSESITANQTNASFSSGTVEGVLTVFALFLMRIGFYVILLGVSQLAIGTYLFFKYKKLLRNV</sequence>
<keyword evidence="1" id="KW-0812">Transmembrane</keyword>
<evidence type="ECO:0000256" key="1">
    <source>
        <dbReference type="SAM" id="Phobius"/>
    </source>
</evidence>
<name>A0A172TYW8_9BACT</name>
<evidence type="ECO:0000313" key="3">
    <source>
        <dbReference type="Proteomes" id="UP000077177"/>
    </source>
</evidence>
<keyword evidence="1" id="KW-0472">Membrane</keyword>
<dbReference type="AlphaFoldDB" id="A0A172TYW8"/>
<dbReference type="Proteomes" id="UP000077177">
    <property type="component" value="Chromosome"/>
</dbReference>
<protein>
    <submittedName>
        <fullName evidence="2">Uncharacterized protein</fullName>
    </submittedName>
</protein>
<dbReference type="STRING" id="1492898.SY85_19235"/>
<evidence type="ECO:0000313" key="2">
    <source>
        <dbReference type="EMBL" id="ANE52301.1"/>
    </source>
</evidence>
<feature type="transmembrane region" description="Helical" evidence="1">
    <location>
        <begin position="68"/>
        <end position="88"/>
    </location>
</feature>
<dbReference type="RefSeq" id="WP_066406616.1">
    <property type="nucleotide sequence ID" value="NZ_CP011390.1"/>
</dbReference>
<reference evidence="2 3" key="2">
    <citation type="journal article" date="2016" name="Int. J. Syst. Evol. Microbiol.">
        <title>Flavisolibacter tropicus sp. nov., isolated from tropical soil.</title>
        <authorList>
            <person name="Lee J.J."/>
            <person name="Kang M.S."/>
            <person name="Kim G.S."/>
            <person name="Lee C.S."/>
            <person name="Lim S."/>
            <person name="Lee J."/>
            <person name="Roh S.H."/>
            <person name="Kang H."/>
            <person name="Ha J.M."/>
            <person name="Bae S."/>
            <person name="Jung H.Y."/>
            <person name="Kim M.K."/>
        </authorList>
    </citation>
    <scope>NUCLEOTIDE SEQUENCE [LARGE SCALE GENOMIC DNA]</scope>
    <source>
        <strain evidence="2 3">LCS9</strain>
    </source>
</reference>
<gene>
    <name evidence="2" type="ORF">SY85_19235</name>
</gene>